<reference evidence="1" key="1">
    <citation type="submission" date="2022-02" db="EMBL/GenBank/DDBJ databases">
        <title>Plant Genome Project.</title>
        <authorList>
            <person name="Zhang R.-G."/>
        </authorList>
    </citation>
    <scope>NUCLEOTIDE SEQUENCE</scope>
    <source>
        <strain evidence="1">AT1</strain>
    </source>
</reference>
<keyword evidence="2" id="KW-1185">Reference proteome</keyword>
<comment type="caution">
    <text evidence="1">The sequence shown here is derived from an EMBL/GenBank/DDBJ whole genome shotgun (WGS) entry which is preliminary data.</text>
</comment>
<gene>
    <name evidence="1" type="ORF">RHMOL_Rhmol11G0010300</name>
</gene>
<name>A0ACC0LMP1_RHOML</name>
<dbReference type="EMBL" id="CM046398">
    <property type="protein sequence ID" value="KAI8529895.1"/>
    <property type="molecule type" value="Genomic_DNA"/>
</dbReference>
<accession>A0ACC0LMP1</accession>
<evidence type="ECO:0000313" key="1">
    <source>
        <dbReference type="EMBL" id="KAI8529895.1"/>
    </source>
</evidence>
<dbReference type="Proteomes" id="UP001062846">
    <property type="component" value="Chromosome 11"/>
</dbReference>
<proteinExistence type="predicted"/>
<protein>
    <submittedName>
        <fullName evidence="1">Uncharacterized protein</fullName>
    </submittedName>
</protein>
<organism evidence="1 2">
    <name type="scientific">Rhododendron molle</name>
    <name type="common">Chinese azalea</name>
    <name type="synonym">Azalea mollis</name>
    <dbReference type="NCBI Taxonomy" id="49168"/>
    <lineage>
        <taxon>Eukaryota</taxon>
        <taxon>Viridiplantae</taxon>
        <taxon>Streptophyta</taxon>
        <taxon>Embryophyta</taxon>
        <taxon>Tracheophyta</taxon>
        <taxon>Spermatophyta</taxon>
        <taxon>Magnoliopsida</taxon>
        <taxon>eudicotyledons</taxon>
        <taxon>Gunneridae</taxon>
        <taxon>Pentapetalae</taxon>
        <taxon>asterids</taxon>
        <taxon>Ericales</taxon>
        <taxon>Ericaceae</taxon>
        <taxon>Ericoideae</taxon>
        <taxon>Rhodoreae</taxon>
        <taxon>Rhododendron</taxon>
    </lineage>
</organism>
<evidence type="ECO:0000313" key="2">
    <source>
        <dbReference type="Proteomes" id="UP001062846"/>
    </source>
</evidence>
<sequence length="609" mass="69659">MSTLPHALIWSKENMGTREGRGDLNAFRLYLDKLRASQMDCATYQRDCLAGPLGIRAFRGMRSQAHGAADERRAAGKRDREVVPSEWVNEVVYRMQAMENVIRRAVSGMPLELHYPTPTPPPVQRAAVQRSQAQGRTASRKRTRSPPQKEIAARTTTPPVTTWRQTKSLDAWDMAAEICLTQLLTLLEDPNADLQNLNLHSFPVMVISSKFFGKPCVTVGIFPYVLKLLQTTTPELRQILVFIWTKVLALDKASSQSKGLASIHDLRYVWPCPELFKATTVYWDPFMHVFRFYDDEMCPTVEEFQAYLRGFTNSHVFAVPPLQENMEHLLRMTLNISEELSASIVQNGKLNIIRFIELYGPEGILEDYVEQAHRHFPLSIYALAAYMLIPADGRVSPSLVSQMGAWKNIMPIVLAETLMGLHLVKSGEIDSFSAPAPGFIGFLVFMLVQLWLLEKMGVLEAPRSGFDHFPRHLLERPMLYPELLIKEWFAFLNDMQFEDIVWRCPWLNLPEMTVNSTGFERVVIAGLTGFTFYIPGCIFCQLGMSQGNQRFGTEDFEPLDFDAPKLHNYRCSWNNMDLEGPFRDFRTMLENCCMKWLHEDVMARLGGYY</sequence>